<accession>A0A7Y8H1A0</accession>
<dbReference type="GO" id="GO:0005886">
    <property type="term" value="C:plasma membrane"/>
    <property type="evidence" value="ECO:0007669"/>
    <property type="project" value="UniProtKB-SubCell"/>
</dbReference>
<dbReference type="InterPro" id="IPR022791">
    <property type="entry name" value="L-PG_synthase/AglD"/>
</dbReference>
<feature type="transmembrane region" description="Helical" evidence="6">
    <location>
        <begin position="202"/>
        <end position="223"/>
    </location>
</feature>
<protein>
    <recommendedName>
        <fullName evidence="9">Flippase-like domain-containing protein</fullName>
    </recommendedName>
</protein>
<evidence type="ECO:0000256" key="2">
    <source>
        <dbReference type="ARBA" id="ARBA00022475"/>
    </source>
</evidence>
<proteinExistence type="predicted"/>
<comment type="subcellular location">
    <subcellularLocation>
        <location evidence="1">Cell membrane</location>
        <topology evidence="1">Multi-pass membrane protein</topology>
    </subcellularLocation>
</comment>
<feature type="transmembrane region" description="Helical" evidence="6">
    <location>
        <begin position="235"/>
        <end position="255"/>
    </location>
</feature>
<keyword evidence="5 6" id="KW-0472">Membrane</keyword>
<gene>
    <name evidence="7" type="ORF">F3K02_22455</name>
</gene>
<evidence type="ECO:0000256" key="3">
    <source>
        <dbReference type="ARBA" id="ARBA00022692"/>
    </source>
</evidence>
<dbReference type="AlphaFoldDB" id="A0A7Y8H1A0"/>
<keyword evidence="8" id="KW-1185">Reference proteome</keyword>
<feature type="transmembrane region" description="Helical" evidence="6">
    <location>
        <begin position="7"/>
        <end position="27"/>
    </location>
</feature>
<organism evidence="7 8">
    <name type="scientific">Hydrogenophaga aromaticivorans</name>
    <dbReference type="NCBI Taxonomy" id="2610898"/>
    <lineage>
        <taxon>Bacteria</taxon>
        <taxon>Pseudomonadati</taxon>
        <taxon>Pseudomonadota</taxon>
        <taxon>Betaproteobacteria</taxon>
        <taxon>Burkholderiales</taxon>
        <taxon>Comamonadaceae</taxon>
        <taxon>Hydrogenophaga</taxon>
    </lineage>
</organism>
<evidence type="ECO:0008006" key="9">
    <source>
        <dbReference type="Google" id="ProtNLM"/>
    </source>
</evidence>
<evidence type="ECO:0000256" key="1">
    <source>
        <dbReference type="ARBA" id="ARBA00004651"/>
    </source>
</evidence>
<dbReference type="RefSeq" id="WP_177138179.1">
    <property type="nucleotide sequence ID" value="NZ_VYGV01000025.1"/>
</dbReference>
<reference evidence="7 8" key="1">
    <citation type="submission" date="2019-09" db="EMBL/GenBank/DDBJ databases">
        <title>Hydrogenophaga aromatica sp. nov., isolated from a para-xylene-degrading enrichment culture.</title>
        <authorList>
            <person name="Tancsics A."/>
            <person name="Banerjee S."/>
        </authorList>
    </citation>
    <scope>NUCLEOTIDE SEQUENCE [LARGE SCALE GENOMIC DNA]</scope>
    <source>
        <strain evidence="7 8">D2P1</strain>
    </source>
</reference>
<dbReference type="EMBL" id="VYGV01000025">
    <property type="protein sequence ID" value="NWF47994.1"/>
    <property type="molecule type" value="Genomic_DNA"/>
</dbReference>
<feature type="transmembrane region" description="Helical" evidence="6">
    <location>
        <begin position="39"/>
        <end position="63"/>
    </location>
</feature>
<evidence type="ECO:0000256" key="6">
    <source>
        <dbReference type="SAM" id="Phobius"/>
    </source>
</evidence>
<evidence type="ECO:0000256" key="5">
    <source>
        <dbReference type="ARBA" id="ARBA00023136"/>
    </source>
</evidence>
<sequence length="319" mass="33890">MNLKKVLFKIVSYGLVSVAVVYFGLQLNRHLADIPPIDWSFAIILTLVLSILVTALNTLTIALNWRLLLRDQDVHVSLLHVWQMVAVSQIGKYLPGNVGHFAGRAVLGKEQGIPMGVTVATTSIETIWNIIVGAALTLLALALGIGGFESVLEDSFATTEMLVALLLVSVAAPTVGIMVMNRVFPRLSLKLGGGSLVKPPRVVTSLVVGGIILFNLFVLGAVLKLQATSVFQAHGGNFFLFALLFSVAWIIGYVVPGSPGGMGVREAMMLLLFTPVIGAGATLGISVTMRVTSILGDGLAFLLGMVSLKMSPPPVQNHR</sequence>
<name>A0A7Y8H1A0_9BURK</name>
<evidence type="ECO:0000313" key="7">
    <source>
        <dbReference type="EMBL" id="NWF47994.1"/>
    </source>
</evidence>
<keyword evidence="4 6" id="KW-1133">Transmembrane helix</keyword>
<feature type="transmembrane region" description="Helical" evidence="6">
    <location>
        <begin position="267"/>
        <end position="285"/>
    </location>
</feature>
<feature type="transmembrane region" description="Helical" evidence="6">
    <location>
        <begin position="161"/>
        <end position="181"/>
    </location>
</feature>
<evidence type="ECO:0000256" key="4">
    <source>
        <dbReference type="ARBA" id="ARBA00022989"/>
    </source>
</evidence>
<evidence type="ECO:0000313" key="8">
    <source>
        <dbReference type="Proteomes" id="UP000545507"/>
    </source>
</evidence>
<keyword evidence="3 6" id="KW-0812">Transmembrane</keyword>
<comment type="caution">
    <text evidence="7">The sequence shown here is derived from an EMBL/GenBank/DDBJ whole genome shotgun (WGS) entry which is preliminary data.</text>
</comment>
<keyword evidence="2" id="KW-1003">Cell membrane</keyword>
<feature type="transmembrane region" description="Helical" evidence="6">
    <location>
        <begin position="127"/>
        <end position="149"/>
    </location>
</feature>
<dbReference type="Pfam" id="PF03706">
    <property type="entry name" value="LPG_synthase_TM"/>
    <property type="match status" value="1"/>
</dbReference>
<dbReference type="Proteomes" id="UP000545507">
    <property type="component" value="Unassembled WGS sequence"/>
</dbReference>